<evidence type="ECO:0008006" key="5">
    <source>
        <dbReference type="Google" id="ProtNLM"/>
    </source>
</evidence>
<dbReference type="Gene3D" id="1.10.10.1320">
    <property type="entry name" value="Anti-sigma factor, zinc-finger domain"/>
    <property type="match status" value="1"/>
</dbReference>
<dbReference type="EMBL" id="JACDQQ010002247">
    <property type="protein sequence ID" value="MBA0087913.1"/>
    <property type="molecule type" value="Genomic_DNA"/>
</dbReference>
<organism evidence="3 4">
    <name type="scientific">Candidatus Acidiferrum panamense</name>
    <dbReference type="NCBI Taxonomy" id="2741543"/>
    <lineage>
        <taxon>Bacteria</taxon>
        <taxon>Pseudomonadati</taxon>
        <taxon>Acidobacteriota</taxon>
        <taxon>Terriglobia</taxon>
        <taxon>Candidatus Acidiferrales</taxon>
        <taxon>Candidatus Acidiferrum</taxon>
    </lineage>
</organism>
<dbReference type="Proteomes" id="UP000567293">
    <property type="component" value="Unassembled WGS sequence"/>
</dbReference>
<accession>A0A7V8SZA7</accession>
<evidence type="ECO:0000313" key="3">
    <source>
        <dbReference type="EMBL" id="MBA0087913.1"/>
    </source>
</evidence>
<keyword evidence="4" id="KW-1185">Reference proteome</keyword>
<proteinExistence type="predicted"/>
<feature type="transmembrane region" description="Helical" evidence="2">
    <location>
        <begin position="88"/>
        <end position="105"/>
    </location>
</feature>
<feature type="compositionally biased region" description="Basic and acidic residues" evidence="1">
    <location>
        <begin position="256"/>
        <end position="265"/>
    </location>
</feature>
<evidence type="ECO:0000313" key="4">
    <source>
        <dbReference type="Proteomes" id="UP000567293"/>
    </source>
</evidence>
<name>A0A7V8SZA7_9BACT</name>
<feature type="region of interest" description="Disordered" evidence="1">
    <location>
        <begin position="242"/>
        <end position="265"/>
    </location>
</feature>
<dbReference type="InterPro" id="IPR041916">
    <property type="entry name" value="Anti_sigma_zinc_sf"/>
</dbReference>
<reference evidence="3" key="1">
    <citation type="submission" date="2020-06" db="EMBL/GenBank/DDBJ databases">
        <title>Legume-microbial interactions unlock mineral nutrients during tropical forest succession.</title>
        <authorList>
            <person name="Epihov D.Z."/>
        </authorList>
    </citation>
    <scope>NUCLEOTIDE SEQUENCE [LARGE SCALE GENOMIC DNA]</scope>
    <source>
        <strain evidence="3">Pan2503</strain>
    </source>
</reference>
<keyword evidence="2" id="KW-0472">Membrane</keyword>
<protein>
    <recommendedName>
        <fullName evidence="5">Zinc-finger domain-containing protein</fullName>
    </recommendedName>
</protein>
<keyword evidence="2" id="KW-1133">Transmembrane helix</keyword>
<comment type="caution">
    <text evidence="3">The sequence shown here is derived from an EMBL/GenBank/DDBJ whole genome shotgun (WGS) entry which is preliminary data.</text>
</comment>
<gene>
    <name evidence="3" type="ORF">HRJ53_23245</name>
</gene>
<sequence>MKHMTEEELIAYREGVTGERVGVARHLAVCAECRAELERIEAVLAALDTLPVPNPGDDYGRRVWQQIAPHLPEKPAEWWRSWFEPKRLGALAAVAAMLVIAFLAGRITKRDHPGGDVGANREQIRERVLVVAVGEHLGRSEMMLVELSNAAPVNPAQKQVNISAEQRRAEDLLDENRLYRQTAMQEGDTALASVLDELERVLLDVAHSPEEVTPAQLEKIRQKIESQGILFKVRVVGRELEERQKAITPAPAEPNSSRESERNKA</sequence>
<evidence type="ECO:0000256" key="2">
    <source>
        <dbReference type="SAM" id="Phobius"/>
    </source>
</evidence>
<dbReference type="AlphaFoldDB" id="A0A7V8SZA7"/>
<evidence type="ECO:0000256" key="1">
    <source>
        <dbReference type="SAM" id="MobiDB-lite"/>
    </source>
</evidence>
<keyword evidence="2" id="KW-0812">Transmembrane</keyword>